<evidence type="ECO:0000313" key="2">
    <source>
        <dbReference type="Proteomes" id="UP000068067"/>
    </source>
</evidence>
<dbReference type="RefSeq" id="WP_053544906.1">
    <property type="nucleotide sequence ID" value="NZ_CP009220.1"/>
</dbReference>
<protein>
    <submittedName>
        <fullName evidence="1">Uncharacterized protein</fullName>
    </submittedName>
</protein>
<sequence>MSISNIPKDEVEERVKAIFAEVQFTQTDPTQLVEWALEARKEHGTDSPVSTLAYEDGDLGGEMFKHTPPTTRVTYEERNVLGGEAKQFIAVTLLELIH</sequence>
<proteinExistence type="predicted"/>
<dbReference type="PATRIC" id="fig|931089.4.peg.1508"/>
<dbReference type="EMBL" id="CP009220">
    <property type="protein sequence ID" value="ALC05901.1"/>
    <property type="molecule type" value="Genomic_DNA"/>
</dbReference>
<dbReference type="AlphaFoldDB" id="A0A0M4CJG5"/>
<gene>
    <name evidence="1" type="ORF">CDES_07460</name>
</gene>
<reference evidence="1 2" key="1">
    <citation type="submission" date="2014-08" db="EMBL/GenBank/DDBJ databases">
        <title>Complete genome sequence of Corynebacterium deserti GIMN1.010 (=DSM 45689), isolated from desert sand in western China.</title>
        <authorList>
            <person name="Ruckert C."/>
            <person name="Albersmeier A."/>
            <person name="Kalinowski J."/>
        </authorList>
    </citation>
    <scope>NUCLEOTIDE SEQUENCE [LARGE SCALE GENOMIC DNA]</scope>
    <source>
        <strain evidence="1 2">GIMN1.010</strain>
    </source>
</reference>
<name>A0A0M4CJG5_9CORY</name>
<evidence type="ECO:0000313" key="1">
    <source>
        <dbReference type="EMBL" id="ALC05901.1"/>
    </source>
</evidence>
<keyword evidence="2" id="KW-1185">Reference proteome</keyword>
<dbReference type="KEGG" id="cdx:CDES_07460"/>
<organism evidence="1 2">
    <name type="scientific">Corynebacterium deserti GIMN1.010</name>
    <dbReference type="NCBI Taxonomy" id="931089"/>
    <lineage>
        <taxon>Bacteria</taxon>
        <taxon>Bacillati</taxon>
        <taxon>Actinomycetota</taxon>
        <taxon>Actinomycetes</taxon>
        <taxon>Mycobacteriales</taxon>
        <taxon>Corynebacteriaceae</taxon>
        <taxon>Corynebacterium</taxon>
    </lineage>
</organism>
<dbReference type="Proteomes" id="UP000068067">
    <property type="component" value="Chromosome"/>
</dbReference>
<accession>A0A0M4CJG5</accession>